<feature type="transmembrane region" description="Helical" evidence="2">
    <location>
        <begin position="352"/>
        <end position="370"/>
    </location>
</feature>
<keyword evidence="2" id="KW-1133">Transmembrane helix</keyword>
<feature type="transmembrane region" description="Helical" evidence="2">
    <location>
        <begin position="154"/>
        <end position="172"/>
    </location>
</feature>
<feature type="region of interest" description="Disordered" evidence="1">
    <location>
        <begin position="1"/>
        <end position="57"/>
    </location>
</feature>
<feature type="transmembrane region" description="Helical" evidence="2">
    <location>
        <begin position="130"/>
        <end position="148"/>
    </location>
</feature>
<feature type="compositionally biased region" description="Basic and acidic residues" evidence="1">
    <location>
        <begin position="228"/>
        <end position="245"/>
    </location>
</feature>
<keyword evidence="2" id="KW-0472">Membrane</keyword>
<feature type="compositionally biased region" description="Low complexity" evidence="1">
    <location>
        <begin position="507"/>
        <end position="516"/>
    </location>
</feature>
<dbReference type="SUPFAM" id="SSF103473">
    <property type="entry name" value="MFS general substrate transporter"/>
    <property type="match status" value="1"/>
</dbReference>
<keyword evidence="5" id="KW-1185">Reference proteome</keyword>
<keyword evidence="2" id="KW-0812">Transmembrane</keyword>
<feature type="region of interest" description="Disordered" evidence="1">
    <location>
        <begin position="188"/>
        <end position="305"/>
    </location>
</feature>
<proteinExistence type="predicted"/>
<dbReference type="InterPro" id="IPR007168">
    <property type="entry name" value="Phageshock_PspC_N"/>
</dbReference>
<dbReference type="InterPro" id="IPR036259">
    <property type="entry name" value="MFS_trans_sf"/>
</dbReference>
<sequence length="551" mass="56719">MNESGRGADGAARGPGDGDSPPAAGPAAGSSEPAGTVPPTPPRSSFAPAGEPDRPELIRDNERGLATGVCAGLGAYTGIDPIVWRVGFAITGLAGFTGVLLYVGAWMAMRDAGRGPAMFEQLLNRRIDDRAVPALLGLGVAVAVALSLIGGVSWGTLMLATPLILGALVAHNRGVDLRGAYRELPRLLRSAEPPPATPAPEPKPAYYNPAQPWAQAPSGPVDLAVVSDPDRAGAADAGADAREAGGADAAGGVDGASREGDGGDEGVPDPRPSCAGPRSADTRLRSAWERRTRARERRRSRRVRRRERRRARGFRLLGIVWWAVVAAAAITLAATPTPFVEALFGPQTGPTFLGSVVVIVGIAAVAGAWIGDPRGLITVGTVASLLLVCSVAVDASTLRFGSLNWRPESVAAAGRPYELTGGEARLDLTRLPLEPGQRVRVGAEVGFGALTVLVPADARVQVRGRASFGEIRIADTMRWGTGLDVRHTIEPAPAAAGRGGDAGGGSESESGSAEASAEARRSGKDEQGGPPTIVVDLASRFGDLEVRRAAT</sequence>
<dbReference type="RefSeq" id="WP_344142820.1">
    <property type="nucleotide sequence ID" value="NZ_BAAAQI010000005.1"/>
</dbReference>
<dbReference type="Proteomes" id="UP001595858">
    <property type="component" value="Unassembled WGS sequence"/>
</dbReference>
<feature type="compositionally biased region" description="Gly residues" evidence="1">
    <location>
        <begin position="497"/>
        <end position="506"/>
    </location>
</feature>
<dbReference type="EMBL" id="JBHSIY010000001">
    <property type="protein sequence ID" value="MFC4865299.1"/>
    <property type="molecule type" value="Genomic_DNA"/>
</dbReference>
<evidence type="ECO:0000313" key="5">
    <source>
        <dbReference type="Proteomes" id="UP001595858"/>
    </source>
</evidence>
<feature type="compositionally biased region" description="Basic and acidic residues" evidence="1">
    <location>
        <begin position="517"/>
        <end position="527"/>
    </location>
</feature>
<evidence type="ECO:0000256" key="2">
    <source>
        <dbReference type="SAM" id="Phobius"/>
    </source>
</evidence>
<feature type="transmembrane region" description="Helical" evidence="2">
    <location>
        <begin position="375"/>
        <end position="393"/>
    </location>
</feature>
<feature type="compositionally biased region" description="Basic and acidic residues" evidence="1">
    <location>
        <begin position="280"/>
        <end position="291"/>
    </location>
</feature>
<dbReference type="Pfam" id="PF04024">
    <property type="entry name" value="PspC"/>
    <property type="match status" value="1"/>
</dbReference>
<feature type="domain" description="Phage shock protein PspC N-terminal" evidence="3">
    <location>
        <begin position="56"/>
        <end position="110"/>
    </location>
</feature>
<organism evidence="4 5">
    <name type="scientific">Streptomonospora arabica</name>
    <dbReference type="NCBI Taxonomy" id="412417"/>
    <lineage>
        <taxon>Bacteria</taxon>
        <taxon>Bacillati</taxon>
        <taxon>Actinomycetota</taxon>
        <taxon>Actinomycetes</taxon>
        <taxon>Streptosporangiales</taxon>
        <taxon>Nocardiopsidaceae</taxon>
        <taxon>Streptomonospora</taxon>
    </lineage>
</organism>
<evidence type="ECO:0000313" key="4">
    <source>
        <dbReference type="EMBL" id="MFC4865299.1"/>
    </source>
</evidence>
<accession>A0ABV9SHA7</accession>
<gene>
    <name evidence="4" type="ORF">ACFPCZ_01525</name>
</gene>
<name>A0ABV9SHA7_9ACTN</name>
<protein>
    <submittedName>
        <fullName evidence="4">PspC domain-containing protein</fullName>
    </submittedName>
</protein>
<feature type="compositionally biased region" description="Pro residues" evidence="1">
    <location>
        <begin position="192"/>
        <end position="203"/>
    </location>
</feature>
<reference evidence="5" key="1">
    <citation type="journal article" date="2019" name="Int. J. Syst. Evol. Microbiol.">
        <title>The Global Catalogue of Microorganisms (GCM) 10K type strain sequencing project: providing services to taxonomists for standard genome sequencing and annotation.</title>
        <authorList>
            <consortium name="The Broad Institute Genomics Platform"/>
            <consortium name="The Broad Institute Genome Sequencing Center for Infectious Disease"/>
            <person name="Wu L."/>
            <person name="Ma J."/>
        </authorList>
    </citation>
    <scope>NUCLEOTIDE SEQUENCE [LARGE SCALE GENOMIC DNA]</scope>
    <source>
        <strain evidence="5">CGMCC 4.7304</strain>
    </source>
</reference>
<feature type="compositionally biased region" description="Low complexity" evidence="1">
    <location>
        <begin position="1"/>
        <end position="35"/>
    </location>
</feature>
<evidence type="ECO:0000259" key="3">
    <source>
        <dbReference type="Pfam" id="PF04024"/>
    </source>
</evidence>
<feature type="transmembrane region" description="Helical" evidence="2">
    <location>
        <begin position="82"/>
        <end position="109"/>
    </location>
</feature>
<comment type="caution">
    <text evidence="4">The sequence shown here is derived from an EMBL/GenBank/DDBJ whole genome shotgun (WGS) entry which is preliminary data.</text>
</comment>
<feature type="compositionally biased region" description="Basic residues" evidence="1">
    <location>
        <begin position="292"/>
        <end position="305"/>
    </location>
</feature>
<feature type="region of interest" description="Disordered" evidence="1">
    <location>
        <begin position="492"/>
        <end position="536"/>
    </location>
</feature>
<evidence type="ECO:0000256" key="1">
    <source>
        <dbReference type="SAM" id="MobiDB-lite"/>
    </source>
</evidence>
<feature type="transmembrane region" description="Helical" evidence="2">
    <location>
        <begin position="314"/>
        <end position="332"/>
    </location>
</feature>